<feature type="signal peptide" evidence="5">
    <location>
        <begin position="1"/>
        <end position="21"/>
    </location>
</feature>
<keyword evidence="2" id="KW-0201">Cytochrome c-type biogenesis</keyword>
<feature type="chain" id="PRO_5047253853" evidence="5">
    <location>
        <begin position="22"/>
        <end position="184"/>
    </location>
</feature>
<keyword evidence="8" id="KW-1185">Reference proteome</keyword>
<protein>
    <submittedName>
        <fullName evidence="7">TlpA family protein disulfide reductase</fullName>
    </submittedName>
</protein>
<dbReference type="SUPFAM" id="SSF52833">
    <property type="entry name" value="Thioredoxin-like"/>
    <property type="match status" value="1"/>
</dbReference>
<proteinExistence type="predicted"/>
<evidence type="ECO:0000313" key="7">
    <source>
        <dbReference type="EMBL" id="MCL1047940.1"/>
    </source>
</evidence>
<evidence type="ECO:0000256" key="5">
    <source>
        <dbReference type="SAM" id="SignalP"/>
    </source>
</evidence>
<dbReference type="PANTHER" id="PTHR42852">
    <property type="entry name" value="THIOL:DISULFIDE INTERCHANGE PROTEIN DSBE"/>
    <property type="match status" value="1"/>
</dbReference>
<dbReference type="InterPro" id="IPR036249">
    <property type="entry name" value="Thioredoxin-like_sf"/>
</dbReference>
<dbReference type="InterPro" id="IPR050553">
    <property type="entry name" value="Thioredoxin_ResA/DsbE_sf"/>
</dbReference>
<dbReference type="Proteomes" id="UP001202134">
    <property type="component" value="Unassembled WGS sequence"/>
</dbReference>
<comment type="subcellular location">
    <subcellularLocation>
        <location evidence="1">Cell envelope</location>
    </subcellularLocation>
</comment>
<keyword evidence="4" id="KW-0676">Redox-active center</keyword>
<evidence type="ECO:0000313" key="8">
    <source>
        <dbReference type="Proteomes" id="UP001202134"/>
    </source>
</evidence>
<name>A0ABT0KVR7_9GAMM</name>
<feature type="domain" description="Thioredoxin" evidence="6">
    <location>
        <begin position="43"/>
        <end position="184"/>
    </location>
</feature>
<evidence type="ECO:0000256" key="4">
    <source>
        <dbReference type="ARBA" id="ARBA00023284"/>
    </source>
</evidence>
<dbReference type="RefSeq" id="WP_102529598.1">
    <property type="nucleotide sequence ID" value="NZ_JAKIKU010000023.1"/>
</dbReference>
<dbReference type="PANTHER" id="PTHR42852:SF6">
    <property type="entry name" value="THIOL:DISULFIDE INTERCHANGE PROTEIN DSBE"/>
    <property type="match status" value="1"/>
</dbReference>
<accession>A0ABT0KVR7</accession>
<organism evidence="7 8">
    <name type="scientific">Shewanella electrodiphila</name>
    <dbReference type="NCBI Taxonomy" id="934143"/>
    <lineage>
        <taxon>Bacteria</taxon>
        <taxon>Pseudomonadati</taxon>
        <taxon>Pseudomonadota</taxon>
        <taxon>Gammaproteobacteria</taxon>
        <taxon>Alteromonadales</taxon>
        <taxon>Shewanellaceae</taxon>
        <taxon>Shewanella</taxon>
    </lineage>
</organism>
<dbReference type="EMBL" id="JAKIKU010000023">
    <property type="protein sequence ID" value="MCL1047940.1"/>
    <property type="molecule type" value="Genomic_DNA"/>
</dbReference>
<dbReference type="PROSITE" id="PS00194">
    <property type="entry name" value="THIOREDOXIN_1"/>
    <property type="match status" value="1"/>
</dbReference>
<sequence length="184" mass="20896">MNIMIKAIMLSALAVTITVNAYPGMEKQQQHVSNSTLDKINVLENPFPIAHIGFNDAEGKEVDFEEHKGKVVIVNMWATWCPPCVRELPALDRLEQTLSKDDFVLMPISIDAEGKKQVSPFLESIGLPSFNSYYDAKQNLREVFPLDTIPATFILNKEGELVAYVRTYVDWDDENAIEFLQQFQ</sequence>
<comment type="caution">
    <text evidence="7">The sequence shown here is derived from an EMBL/GenBank/DDBJ whole genome shotgun (WGS) entry which is preliminary data.</text>
</comment>
<evidence type="ECO:0000256" key="1">
    <source>
        <dbReference type="ARBA" id="ARBA00004196"/>
    </source>
</evidence>
<keyword evidence="5" id="KW-0732">Signal</keyword>
<evidence type="ECO:0000259" key="6">
    <source>
        <dbReference type="PROSITE" id="PS51352"/>
    </source>
</evidence>
<dbReference type="InterPro" id="IPR013766">
    <property type="entry name" value="Thioredoxin_domain"/>
</dbReference>
<dbReference type="PROSITE" id="PS51352">
    <property type="entry name" value="THIOREDOXIN_2"/>
    <property type="match status" value="1"/>
</dbReference>
<dbReference type="InterPro" id="IPR017937">
    <property type="entry name" value="Thioredoxin_CS"/>
</dbReference>
<dbReference type="CDD" id="cd02966">
    <property type="entry name" value="TlpA_like_family"/>
    <property type="match status" value="1"/>
</dbReference>
<evidence type="ECO:0000256" key="3">
    <source>
        <dbReference type="ARBA" id="ARBA00023157"/>
    </source>
</evidence>
<dbReference type="InterPro" id="IPR000866">
    <property type="entry name" value="AhpC/TSA"/>
</dbReference>
<evidence type="ECO:0000256" key="2">
    <source>
        <dbReference type="ARBA" id="ARBA00022748"/>
    </source>
</evidence>
<reference evidence="7 8" key="1">
    <citation type="submission" date="2022-01" db="EMBL/GenBank/DDBJ databases">
        <title>Whole genome-based taxonomy of the Shewanellaceae.</title>
        <authorList>
            <person name="Martin-Rodriguez A.J."/>
        </authorList>
    </citation>
    <scope>NUCLEOTIDE SEQUENCE [LARGE SCALE GENOMIC DNA]</scope>
    <source>
        <strain evidence="7 8">DSM 24955</strain>
    </source>
</reference>
<gene>
    <name evidence="7" type="ORF">L2737_21815</name>
</gene>
<dbReference type="Pfam" id="PF00578">
    <property type="entry name" value="AhpC-TSA"/>
    <property type="match status" value="1"/>
</dbReference>
<keyword evidence="3" id="KW-1015">Disulfide bond</keyword>
<dbReference type="Gene3D" id="3.40.30.10">
    <property type="entry name" value="Glutaredoxin"/>
    <property type="match status" value="1"/>
</dbReference>